<evidence type="ECO:0000313" key="3">
    <source>
        <dbReference type="Proteomes" id="UP001159363"/>
    </source>
</evidence>
<organism evidence="2 3">
    <name type="scientific">Dryococelus australis</name>
    <dbReference type="NCBI Taxonomy" id="614101"/>
    <lineage>
        <taxon>Eukaryota</taxon>
        <taxon>Metazoa</taxon>
        <taxon>Ecdysozoa</taxon>
        <taxon>Arthropoda</taxon>
        <taxon>Hexapoda</taxon>
        <taxon>Insecta</taxon>
        <taxon>Pterygota</taxon>
        <taxon>Neoptera</taxon>
        <taxon>Polyneoptera</taxon>
        <taxon>Phasmatodea</taxon>
        <taxon>Verophasmatodea</taxon>
        <taxon>Anareolatae</taxon>
        <taxon>Phasmatidae</taxon>
        <taxon>Eurycanthinae</taxon>
        <taxon>Dryococelus</taxon>
    </lineage>
</organism>
<reference evidence="2 3" key="1">
    <citation type="submission" date="2023-02" db="EMBL/GenBank/DDBJ databases">
        <title>LHISI_Scaffold_Assembly.</title>
        <authorList>
            <person name="Stuart O.P."/>
            <person name="Cleave R."/>
            <person name="Magrath M.J.L."/>
            <person name="Mikheyev A.S."/>
        </authorList>
    </citation>
    <scope>NUCLEOTIDE SEQUENCE [LARGE SCALE GENOMIC DNA]</scope>
    <source>
        <strain evidence="2">Daus_M_001</strain>
        <tissue evidence="2">Leg muscle</tissue>
    </source>
</reference>
<keyword evidence="3" id="KW-1185">Reference proteome</keyword>
<accession>A0ABQ9G5Z3</accession>
<gene>
    <name evidence="2" type="ORF">PR048_031682</name>
</gene>
<dbReference type="EMBL" id="JARBHB010000015">
    <property type="protein sequence ID" value="KAJ8867877.1"/>
    <property type="molecule type" value="Genomic_DNA"/>
</dbReference>
<protein>
    <submittedName>
        <fullName evidence="2">Uncharacterized protein</fullName>
    </submittedName>
</protein>
<name>A0ABQ9G5Z3_9NEOP</name>
<evidence type="ECO:0000313" key="2">
    <source>
        <dbReference type="EMBL" id="KAJ8867877.1"/>
    </source>
</evidence>
<feature type="region of interest" description="Disordered" evidence="1">
    <location>
        <begin position="519"/>
        <end position="557"/>
    </location>
</feature>
<proteinExistence type="predicted"/>
<feature type="compositionally biased region" description="Polar residues" evidence="1">
    <location>
        <begin position="521"/>
        <end position="533"/>
    </location>
</feature>
<sequence length="590" mass="65435">MLHCPVFPTNCFKQGSPKKVGRAYTENSIRTIHQNGLSTQKNVGTLFANRAHFAARDSQSDTKPVPRTSCNQSENEYAHTKLTAMPVHAVVSVAVANIFAGTACCGTVDYGLFTTHGQPACLLVVKPHVFVPVRCVCCLESVHVCKHWSFSALNRCAERSRAERLIVKMFSSLVRWLGYDVGVQPHISGLTAVRTQKSAVGISLVNFPLMYSAVGATVAQRLARSPLTKANRAQYPAGSPDFRKWESYRTMPLVGGPFLGDPPASPAPSFRRRSILSPIILIGSQDFAVKSRPNFFIHSLVCRNKSRYLGELLGRVHTCGQCPRGAAKAFHEGLTYMYQCTRRCGAAALPRVHRACSCRKSAPRGLGLYVSVHTSLRRRCSTARPPSAQLPQKRSTRAWLICISAHVAAAPLQYRASTERAVAAKALHEGLAYMYQRAQLRRRRGLCPHIRWSYKGLTVTHYKSSIVTTCKGSELACSFLVVLLVPVGSAPFRTRLQFTSDCLAVGNVLSDKWHENHQGLRQENSARVGQQNRMEQRQRAARTPAVKPERLKHRVGSAVNRRSRRLQRSEGRYLSALLSLQLCDPQVQRV</sequence>
<evidence type="ECO:0000256" key="1">
    <source>
        <dbReference type="SAM" id="MobiDB-lite"/>
    </source>
</evidence>
<comment type="caution">
    <text evidence="2">The sequence shown here is derived from an EMBL/GenBank/DDBJ whole genome shotgun (WGS) entry which is preliminary data.</text>
</comment>
<dbReference type="Proteomes" id="UP001159363">
    <property type="component" value="Chromosome 14"/>
</dbReference>